<dbReference type="Gene3D" id="1.10.10.60">
    <property type="entry name" value="Homeodomain-like"/>
    <property type="match status" value="1"/>
</dbReference>
<organism evidence="2 3">
    <name type="scientific">Hohenbuehelia grisea</name>
    <dbReference type="NCBI Taxonomy" id="104357"/>
    <lineage>
        <taxon>Eukaryota</taxon>
        <taxon>Fungi</taxon>
        <taxon>Dikarya</taxon>
        <taxon>Basidiomycota</taxon>
        <taxon>Agaricomycotina</taxon>
        <taxon>Agaricomycetes</taxon>
        <taxon>Agaricomycetidae</taxon>
        <taxon>Agaricales</taxon>
        <taxon>Pleurotineae</taxon>
        <taxon>Pleurotaceae</taxon>
        <taxon>Hohenbuehelia</taxon>
    </lineage>
</organism>
<evidence type="ECO:0008006" key="4">
    <source>
        <dbReference type="Google" id="ProtNLM"/>
    </source>
</evidence>
<feature type="region of interest" description="Disordered" evidence="1">
    <location>
        <begin position="146"/>
        <end position="228"/>
    </location>
</feature>
<feature type="compositionally biased region" description="Polar residues" evidence="1">
    <location>
        <begin position="149"/>
        <end position="162"/>
    </location>
</feature>
<evidence type="ECO:0000313" key="3">
    <source>
        <dbReference type="Proteomes" id="UP001556367"/>
    </source>
</evidence>
<reference evidence="3" key="1">
    <citation type="submission" date="2024-06" db="EMBL/GenBank/DDBJ databases">
        <title>Multi-omics analyses provide insights into the biosynthesis of the anticancer antibiotic pleurotin in Hohenbuehelia grisea.</title>
        <authorList>
            <person name="Weaver J.A."/>
            <person name="Alberti F."/>
        </authorList>
    </citation>
    <scope>NUCLEOTIDE SEQUENCE [LARGE SCALE GENOMIC DNA]</scope>
    <source>
        <strain evidence="3">T-177</strain>
    </source>
</reference>
<comment type="caution">
    <text evidence="2">The sequence shown here is derived from an EMBL/GenBank/DDBJ whole genome shotgun (WGS) entry which is preliminary data.</text>
</comment>
<name>A0ABR3J7A3_9AGAR</name>
<dbReference type="EMBL" id="JASNQZ010000011">
    <property type="protein sequence ID" value="KAL0951396.1"/>
    <property type="molecule type" value="Genomic_DNA"/>
</dbReference>
<protein>
    <recommendedName>
        <fullName evidence="4">Clr5 domain-containing protein</fullName>
    </recommendedName>
</protein>
<gene>
    <name evidence="2" type="ORF">HGRIS_008092</name>
</gene>
<evidence type="ECO:0000256" key="1">
    <source>
        <dbReference type="SAM" id="MobiDB-lite"/>
    </source>
</evidence>
<dbReference type="Proteomes" id="UP001556367">
    <property type="component" value="Unassembled WGS sequence"/>
</dbReference>
<feature type="compositionally biased region" description="Polar residues" evidence="1">
    <location>
        <begin position="203"/>
        <end position="221"/>
    </location>
</feature>
<evidence type="ECO:0000313" key="2">
    <source>
        <dbReference type="EMBL" id="KAL0951396.1"/>
    </source>
</evidence>
<feature type="region of interest" description="Disordered" evidence="1">
    <location>
        <begin position="294"/>
        <end position="354"/>
    </location>
</feature>
<keyword evidence="3" id="KW-1185">Reference proteome</keyword>
<accession>A0ABR3J7A3</accession>
<proteinExistence type="predicted"/>
<feature type="compositionally biased region" description="Basic and acidic residues" evidence="1">
    <location>
        <begin position="324"/>
        <end position="333"/>
    </location>
</feature>
<sequence>MYPIGAQPTGSRHANTQAPDSAQFYFNNMMAPFGQQPIATQPAMNPQAQPPSFEQQTLNMMPAAFAMGMNPMLMQFLEDATRYNAPVGTYDDDQTLLVDVLHTSAKNGLTHKHALESLHGRNNHSSSLWKDYYLEHAQRIDKLVAAKSNAGSSKPNGITRPSFSWEKAARNSSNAKARGPKHKTQTAVRSVVSPPAKKRPRFSNATESVSRPNEVSAQSRSPTPPTDIVMHANGKAFYTPDERNYFFDLVQRRLSKDSSISRMDLCRELEEKLPHHTAASWSSHWRRCEDKGWDPLTGNNGKDAETPKVDSGSVCRPKDRRKSHGDAVVKAEPIDDDALDLGGPVSEDEGKSKKKKRVLVRFTDQDMEDIVKHVGSFTVVEWARLSPPERWTTFSKTHPSQRSAMAWQTAYRRREVVIDSKAAKFRKMQTSS</sequence>